<sequence length="287" mass="32187">MRTITSLFILWAFLVICNPVAAQVTEKEFNLDLWENGLPNTNGIDRTPFDDNIQNYKPSLRIFLPPKEIATGRAIIACPGGAYGGLAYNHEGYDWAPFFNKLGIAYVVLKYRMPRGNREVPFSDAEEAIRLVKEKAKEWNINPADIGIMGSSAGGHLASTMATHVKSSVRPAFQVLFYPVITMDKSFTHLGSHDNLLGKDASQELEDLYSNEKQVTKETPRAYIAFSDDDDAVPTKNGALYYLALKENKVPASFFIYPSGGHGWGSRKDFKYNKEMLQDLEAWLLSF</sequence>
<dbReference type="Gene3D" id="3.40.50.1820">
    <property type="entry name" value="alpha/beta hydrolase"/>
    <property type="match status" value="1"/>
</dbReference>
<evidence type="ECO:0000256" key="1">
    <source>
        <dbReference type="ARBA" id="ARBA00022801"/>
    </source>
</evidence>
<dbReference type="Proteomes" id="UP000033047">
    <property type="component" value="Unassembled WGS sequence"/>
</dbReference>
<dbReference type="EMBL" id="AQHV01000005">
    <property type="protein sequence ID" value="KKB58753.1"/>
    <property type="molecule type" value="Genomic_DNA"/>
</dbReference>
<keyword evidence="1" id="KW-0378">Hydrolase</keyword>
<comment type="caution">
    <text evidence="4">The sequence shown here is derived from an EMBL/GenBank/DDBJ whole genome shotgun (WGS) entry which is preliminary data.</text>
</comment>
<dbReference type="HOGENOM" id="CLU_012494_5_0_10"/>
<gene>
    <name evidence="4" type="ORF">HMPREF1535_00888</name>
</gene>
<evidence type="ECO:0000256" key="2">
    <source>
        <dbReference type="SAM" id="SignalP"/>
    </source>
</evidence>
<dbReference type="PATRIC" id="fig|927665.4.peg.907"/>
<accession>A0A0F5JLU6</accession>
<proteinExistence type="predicted"/>
<feature type="signal peptide" evidence="2">
    <location>
        <begin position="1"/>
        <end position="22"/>
    </location>
</feature>
<evidence type="ECO:0000313" key="5">
    <source>
        <dbReference type="Proteomes" id="UP000033047"/>
    </source>
</evidence>
<dbReference type="SUPFAM" id="SSF53474">
    <property type="entry name" value="alpha/beta-Hydrolases"/>
    <property type="match status" value="1"/>
</dbReference>
<organism evidence="4 5">
    <name type="scientific">Parabacteroides goldsteinii DSM 19448 = WAL 12034</name>
    <dbReference type="NCBI Taxonomy" id="927665"/>
    <lineage>
        <taxon>Bacteria</taxon>
        <taxon>Pseudomonadati</taxon>
        <taxon>Bacteroidota</taxon>
        <taxon>Bacteroidia</taxon>
        <taxon>Bacteroidales</taxon>
        <taxon>Tannerellaceae</taxon>
        <taxon>Parabacteroides</taxon>
    </lineage>
</organism>
<dbReference type="PANTHER" id="PTHR48081:SF6">
    <property type="entry name" value="PEPTIDASE S9 PROLYL OLIGOPEPTIDASE CATALYTIC DOMAIN-CONTAINING PROTEIN"/>
    <property type="match status" value="1"/>
</dbReference>
<keyword evidence="2" id="KW-0732">Signal</keyword>
<dbReference type="InterPro" id="IPR029058">
    <property type="entry name" value="AB_hydrolase_fold"/>
</dbReference>
<evidence type="ECO:0000313" key="4">
    <source>
        <dbReference type="EMBL" id="KKB58753.1"/>
    </source>
</evidence>
<dbReference type="AlphaFoldDB" id="A0A0F5JLU6"/>
<feature type="domain" description="Alpha/beta hydrolase fold-3" evidence="3">
    <location>
        <begin position="101"/>
        <end position="230"/>
    </location>
</feature>
<dbReference type="STRING" id="927665.HMPREF1535_00888"/>
<reference evidence="4 5" key="1">
    <citation type="submission" date="2013-04" db="EMBL/GenBank/DDBJ databases">
        <title>The Genome Sequence of Parabacteroides goldsteinii DSM 19448.</title>
        <authorList>
            <consortium name="The Broad Institute Genomics Platform"/>
            <person name="Earl A."/>
            <person name="Ward D."/>
            <person name="Feldgarden M."/>
            <person name="Gevers D."/>
            <person name="Martens E."/>
            <person name="Sakamoto M."/>
            <person name="Benno Y."/>
            <person name="Song Y."/>
            <person name="Liu C."/>
            <person name="Lee J."/>
            <person name="Bolanos M."/>
            <person name="Vaisanen M.L."/>
            <person name="Finegold S.M."/>
            <person name="Walker B."/>
            <person name="Young S."/>
            <person name="Zeng Q."/>
            <person name="Gargeya S."/>
            <person name="Fitzgerald M."/>
            <person name="Haas B."/>
            <person name="Abouelleil A."/>
            <person name="Allen A.W."/>
            <person name="Alvarado L."/>
            <person name="Arachchi H.M."/>
            <person name="Berlin A.M."/>
            <person name="Chapman S.B."/>
            <person name="Gainer-Dewar J."/>
            <person name="Goldberg J."/>
            <person name="Griggs A."/>
            <person name="Gujja S."/>
            <person name="Hansen M."/>
            <person name="Howarth C."/>
            <person name="Imamovic A."/>
            <person name="Ireland A."/>
            <person name="Larimer J."/>
            <person name="McCowan C."/>
            <person name="Murphy C."/>
            <person name="Pearson M."/>
            <person name="Poon T.W."/>
            <person name="Priest M."/>
            <person name="Roberts A."/>
            <person name="Saif S."/>
            <person name="Shea T."/>
            <person name="Sisk P."/>
            <person name="Sykes S."/>
            <person name="Wortman J."/>
            <person name="Nusbaum C."/>
            <person name="Birren B."/>
        </authorList>
    </citation>
    <scope>NUCLEOTIDE SEQUENCE [LARGE SCALE GENOMIC DNA]</scope>
    <source>
        <strain evidence="4 5">DSM 19448</strain>
    </source>
</reference>
<dbReference type="Pfam" id="PF07859">
    <property type="entry name" value="Abhydrolase_3"/>
    <property type="match status" value="1"/>
</dbReference>
<evidence type="ECO:0000259" key="3">
    <source>
        <dbReference type="Pfam" id="PF07859"/>
    </source>
</evidence>
<dbReference type="InterPro" id="IPR050300">
    <property type="entry name" value="GDXG_lipolytic_enzyme"/>
</dbReference>
<feature type="chain" id="PRO_5002490597" description="Alpha/beta hydrolase fold-3 domain-containing protein" evidence="2">
    <location>
        <begin position="23"/>
        <end position="287"/>
    </location>
</feature>
<dbReference type="InterPro" id="IPR013094">
    <property type="entry name" value="AB_hydrolase_3"/>
</dbReference>
<protein>
    <recommendedName>
        <fullName evidence="3">Alpha/beta hydrolase fold-3 domain-containing protein</fullName>
    </recommendedName>
</protein>
<name>A0A0F5JLU6_9BACT</name>
<dbReference type="GO" id="GO:0016787">
    <property type="term" value="F:hydrolase activity"/>
    <property type="evidence" value="ECO:0007669"/>
    <property type="project" value="UniProtKB-KW"/>
</dbReference>
<dbReference type="PANTHER" id="PTHR48081">
    <property type="entry name" value="AB HYDROLASE SUPERFAMILY PROTEIN C4A8.06C"/>
    <property type="match status" value="1"/>
</dbReference>